<gene>
    <name evidence="2" type="ORF">ACHKAR_13510</name>
</gene>
<feature type="domain" description="Rhodanese" evidence="1">
    <location>
        <begin position="19"/>
        <end position="99"/>
    </location>
</feature>
<keyword evidence="3" id="KW-1185">Reference proteome</keyword>
<dbReference type="Pfam" id="PF00581">
    <property type="entry name" value="Rhodanese"/>
    <property type="match status" value="1"/>
</dbReference>
<dbReference type="InterPro" id="IPR050229">
    <property type="entry name" value="GlpE_sulfurtransferase"/>
</dbReference>
<dbReference type="InterPro" id="IPR036873">
    <property type="entry name" value="Rhodanese-like_dom_sf"/>
</dbReference>
<dbReference type="Gene3D" id="3.40.250.10">
    <property type="entry name" value="Rhodanese-like domain"/>
    <property type="match status" value="1"/>
</dbReference>
<dbReference type="PANTHER" id="PTHR43031:SF18">
    <property type="entry name" value="RHODANESE-RELATED SULFURTRANSFERASES"/>
    <property type="match status" value="1"/>
</dbReference>
<evidence type="ECO:0000313" key="2">
    <source>
        <dbReference type="EMBL" id="MFH6984465.1"/>
    </source>
</evidence>
<reference evidence="2 3" key="1">
    <citation type="journal article" date="2013" name="Int. J. Syst. Evol. Microbiol.">
        <title>Marinoscillum luteum sp. nov., isolated from marine sediment.</title>
        <authorList>
            <person name="Cha I.T."/>
            <person name="Park S.J."/>
            <person name="Kim S.J."/>
            <person name="Kim J.G."/>
            <person name="Jung M.Y."/>
            <person name="Shin K.S."/>
            <person name="Kwon K.K."/>
            <person name="Yang S.H."/>
            <person name="Seo Y.S."/>
            <person name="Rhee S.K."/>
        </authorList>
    </citation>
    <scope>NUCLEOTIDE SEQUENCE [LARGE SCALE GENOMIC DNA]</scope>
    <source>
        <strain evidence="2 3">KCTC 23939</strain>
    </source>
</reference>
<dbReference type="Proteomes" id="UP001610063">
    <property type="component" value="Unassembled WGS sequence"/>
</dbReference>
<organism evidence="2 3">
    <name type="scientific">Marinoscillum luteum</name>
    <dbReference type="NCBI Taxonomy" id="861051"/>
    <lineage>
        <taxon>Bacteria</taxon>
        <taxon>Pseudomonadati</taxon>
        <taxon>Bacteroidota</taxon>
        <taxon>Cytophagia</taxon>
        <taxon>Cytophagales</taxon>
        <taxon>Reichenbachiellaceae</taxon>
        <taxon>Marinoscillum</taxon>
    </lineage>
</organism>
<name>A0ABW7NAD4_9BACT</name>
<dbReference type="PANTHER" id="PTHR43031">
    <property type="entry name" value="FAD-DEPENDENT OXIDOREDUCTASE"/>
    <property type="match status" value="1"/>
</dbReference>
<accession>A0ABW7NAD4</accession>
<sequence length="103" mass="10879">MGILSSLFGGGSKELQALKDNGAVVIDVRTPGEFKNGHVKGAKNYPLQNIGSKTQEIKRLNKPVILCCASGMRSGQAKGILKSAGIECANGGSWTKVDRLYSN</sequence>
<dbReference type="SUPFAM" id="SSF52821">
    <property type="entry name" value="Rhodanese/Cell cycle control phosphatase"/>
    <property type="match status" value="1"/>
</dbReference>
<proteinExistence type="predicted"/>
<evidence type="ECO:0000313" key="3">
    <source>
        <dbReference type="Proteomes" id="UP001610063"/>
    </source>
</evidence>
<evidence type="ECO:0000259" key="1">
    <source>
        <dbReference type="PROSITE" id="PS50206"/>
    </source>
</evidence>
<dbReference type="PROSITE" id="PS50206">
    <property type="entry name" value="RHODANESE_3"/>
    <property type="match status" value="1"/>
</dbReference>
<dbReference type="InterPro" id="IPR001763">
    <property type="entry name" value="Rhodanese-like_dom"/>
</dbReference>
<dbReference type="RefSeq" id="WP_159584780.1">
    <property type="nucleotide sequence ID" value="NZ_JBIPKE010000017.1"/>
</dbReference>
<dbReference type="SMART" id="SM00450">
    <property type="entry name" value="RHOD"/>
    <property type="match status" value="1"/>
</dbReference>
<dbReference type="EMBL" id="JBIPKE010000017">
    <property type="protein sequence ID" value="MFH6984465.1"/>
    <property type="molecule type" value="Genomic_DNA"/>
</dbReference>
<protein>
    <submittedName>
        <fullName evidence="2">Rhodanese-like domain-containing protein</fullName>
    </submittedName>
</protein>
<comment type="caution">
    <text evidence="2">The sequence shown here is derived from an EMBL/GenBank/DDBJ whole genome shotgun (WGS) entry which is preliminary data.</text>
</comment>
<dbReference type="CDD" id="cd00158">
    <property type="entry name" value="RHOD"/>
    <property type="match status" value="1"/>
</dbReference>